<proteinExistence type="predicted"/>
<keyword evidence="3" id="KW-1185">Reference proteome</keyword>
<dbReference type="InterPro" id="IPR040976">
    <property type="entry name" value="Pkinase_fungal"/>
</dbReference>
<evidence type="ECO:0000313" key="2">
    <source>
        <dbReference type="EMBL" id="TEB26833.1"/>
    </source>
</evidence>
<protein>
    <recommendedName>
        <fullName evidence="1">Fungal-type protein kinase domain-containing protein</fullName>
    </recommendedName>
</protein>
<comment type="caution">
    <text evidence="2">The sequence shown here is derived from an EMBL/GenBank/DDBJ whole genome shotgun (WGS) entry which is preliminary data.</text>
</comment>
<dbReference type="Proteomes" id="UP000298030">
    <property type="component" value="Unassembled WGS sequence"/>
</dbReference>
<gene>
    <name evidence="2" type="ORF">FA13DRAFT_1816653</name>
</gene>
<reference evidence="2 3" key="1">
    <citation type="journal article" date="2019" name="Nat. Ecol. Evol.">
        <title>Megaphylogeny resolves global patterns of mushroom evolution.</title>
        <authorList>
            <person name="Varga T."/>
            <person name="Krizsan K."/>
            <person name="Foldi C."/>
            <person name="Dima B."/>
            <person name="Sanchez-Garcia M."/>
            <person name="Sanchez-Ramirez S."/>
            <person name="Szollosi G.J."/>
            <person name="Szarkandi J.G."/>
            <person name="Papp V."/>
            <person name="Albert L."/>
            <person name="Andreopoulos W."/>
            <person name="Angelini C."/>
            <person name="Antonin V."/>
            <person name="Barry K.W."/>
            <person name="Bougher N.L."/>
            <person name="Buchanan P."/>
            <person name="Buyck B."/>
            <person name="Bense V."/>
            <person name="Catcheside P."/>
            <person name="Chovatia M."/>
            <person name="Cooper J."/>
            <person name="Damon W."/>
            <person name="Desjardin D."/>
            <person name="Finy P."/>
            <person name="Geml J."/>
            <person name="Haridas S."/>
            <person name="Hughes K."/>
            <person name="Justo A."/>
            <person name="Karasinski D."/>
            <person name="Kautmanova I."/>
            <person name="Kiss B."/>
            <person name="Kocsube S."/>
            <person name="Kotiranta H."/>
            <person name="LaButti K.M."/>
            <person name="Lechner B.E."/>
            <person name="Liimatainen K."/>
            <person name="Lipzen A."/>
            <person name="Lukacs Z."/>
            <person name="Mihaltcheva S."/>
            <person name="Morgado L.N."/>
            <person name="Niskanen T."/>
            <person name="Noordeloos M.E."/>
            <person name="Ohm R.A."/>
            <person name="Ortiz-Santana B."/>
            <person name="Ovrebo C."/>
            <person name="Racz N."/>
            <person name="Riley R."/>
            <person name="Savchenko A."/>
            <person name="Shiryaev A."/>
            <person name="Soop K."/>
            <person name="Spirin V."/>
            <person name="Szebenyi C."/>
            <person name="Tomsovsky M."/>
            <person name="Tulloss R.E."/>
            <person name="Uehling J."/>
            <person name="Grigoriev I.V."/>
            <person name="Vagvolgyi C."/>
            <person name="Papp T."/>
            <person name="Martin F.M."/>
            <person name="Miettinen O."/>
            <person name="Hibbett D.S."/>
            <person name="Nagy L.G."/>
        </authorList>
    </citation>
    <scope>NUCLEOTIDE SEQUENCE [LARGE SCALE GENOMIC DNA]</scope>
    <source>
        <strain evidence="2 3">FP101781</strain>
    </source>
</reference>
<dbReference type="OrthoDB" id="5569250at2759"/>
<accession>A0A4Y7SY90</accession>
<name>A0A4Y7SY90_COPMI</name>
<dbReference type="Pfam" id="PF17667">
    <property type="entry name" value="Pkinase_fungal"/>
    <property type="match status" value="1"/>
</dbReference>
<feature type="domain" description="Fungal-type protein kinase" evidence="1">
    <location>
        <begin position="171"/>
        <end position="211"/>
    </location>
</feature>
<evidence type="ECO:0000313" key="3">
    <source>
        <dbReference type="Proteomes" id="UP000298030"/>
    </source>
</evidence>
<dbReference type="EMBL" id="QPFP01000045">
    <property type="protein sequence ID" value="TEB26833.1"/>
    <property type="molecule type" value="Genomic_DNA"/>
</dbReference>
<dbReference type="AlphaFoldDB" id="A0A4Y7SY90"/>
<sequence length="297" mass="33354">MFLGSNPSQTTTIILCLPYLSYIVCAPTRSARNTTGAETDQRPQTFEGDSLALLALARNDEQDGTRDGKENPNHELLQEDLRSIHHIDLATILKAIVTMKRAEGGEEIEKDSRRHDGINTISYLLEDVVDLVERSIRLRNPVVKHVSLNNLNLVSAKIITDPGVASPDQTVFERTGTKPFMAIEHLLVEDPLKRPRRHDLESVIWALVWMCLREESWVTDPYRQVASSKAGYAFWAKPQTVPDDIAEKYAVLWEPVMKMALTWMTTWSLATATEDNASLTEQKVLGAIKVAPYSAED</sequence>
<evidence type="ECO:0000259" key="1">
    <source>
        <dbReference type="Pfam" id="PF17667"/>
    </source>
</evidence>
<organism evidence="2 3">
    <name type="scientific">Coprinellus micaceus</name>
    <name type="common">Glistening ink-cap mushroom</name>
    <name type="synonym">Coprinus micaceus</name>
    <dbReference type="NCBI Taxonomy" id="71717"/>
    <lineage>
        <taxon>Eukaryota</taxon>
        <taxon>Fungi</taxon>
        <taxon>Dikarya</taxon>
        <taxon>Basidiomycota</taxon>
        <taxon>Agaricomycotina</taxon>
        <taxon>Agaricomycetes</taxon>
        <taxon>Agaricomycetidae</taxon>
        <taxon>Agaricales</taxon>
        <taxon>Agaricineae</taxon>
        <taxon>Psathyrellaceae</taxon>
        <taxon>Coprinellus</taxon>
    </lineage>
</organism>